<proteinExistence type="predicted"/>
<sequence length="202" mass="22523">MLRNHIAALDDCVEFVFVTAPNIIRPYDIDGMDNMARIAAVRSGKAVVRDTRCWYHLKSAKPEIVFGLENSFDFLSAVLEKQGPFDGVFGFSQGGLMAALLSSLLEHKSPVLNSSHPALKFAIISSGFMLQDAKWIHLYESPISTPSLHIFGVLDGMITLNRSMELKNCFVRPEELCFVGAHFVPKTDEAVKRISDFVRQFA</sequence>
<evidence type="ECO:0000313" key="4">
    <source>
        <dbReference type="Proteomes" id="UP001145021"/>
    </source>
</evidence>
<reference evidence="3" key="1">
    <citation type="submission" date="2022-07" db="EMBL/GenBank/DDBJ databases">
        <title>Phylogenomic reconstructions and comparative analyses of Kickxellomycotina fungi.</title>
        <authorList>
            <person name="Reynolds N.K."/>
            <person name="Stajich J.E."/>
            <person name="Barry K."/>
            <person name="Grigoriev I.V."/>
            <person name="Crous P."/>
            <person name="Smith M.E."/>
        </authorList>
    </citation>
    <scope>NUCLEOTIDE SEQUENCE</scope>
    <source>
        <strain evidence="3">NBRC 105413</strain>
    </source>
</reference>
<dbReference type="SUPFAM" id="SSF53474">
    <property type="entry name" value="alpha/beta-Hydrolases"/>
    <property type="match status" value="1"/>
</dbReference>
<dbReference type="AlphaFoldDB" id="A0A9W7XJ94"/>
<dbReference type="PANTHER" id="PTHR48070:SF6">
    <property type="entry name" value="ESTERASE OVCA2"/>
    <property type="match status" value="1"/>
</dbReference>
<dbReference type="GO" id="GO:0005737">
    <property type="term" value="C:cytoplasm"/>
    <property type="evidence" value="ECO:0007669"/>
    <property type="project" value="TreeGrafter"/>
</dbReference>
<dbReference type="GO" id="GO:0016787">
    <property type="term" value="F:hydrolase activity"/>
    <property type="evidence" value="ECO:0007669"/>
    <property type="project" value="UniProtKB-KW"/>
</dbReference>
<protein>
    <recommendedName>
        <fullName evidence="2">Serine hydrolase domain-containing protein</fullName>
    </recommendedName>
</protein>
<dbReference type="Gene3D" id="3.40.50.1820">
    <property type="entry name" value="alpha/beta hydrolase"/>
    <property type="match status" value="1"/>
</dbReference>
<evidence type="ECO:0000259" key="2">
    <source>
        <dbReference type="Pfam" id="PF03959"/>
    </source>
</evidence>
<organism evidence="3 4">
    <name type="scientific">Coemansia asiatica</name>
    <dbReference type="NCBI Taxonomy" id="1052880"/>
    <lineage>
        <taxon>Eukaryota</taxon>
        <taxon>Fungi</taxon>
        <taxon>Fungi incertae sedis</taxon>
        <taxon>Zoopagomycota</taxon>
        <taxon>Kickxellomycotina</taxon>
        <taxon>Kickxellomycetes</taxon>
        <taxon>Kickxellales</taxon>
        <taxon>Kickxellaceae</taxon>
        <taxon>Coemansia</taxon>
    </lineage>
</organism>
<dbReference type="EMBL" id="JANBOH010000205">
    <property type="protein sequence ID" value="KAJ1643946.1"/>
    <property type="molecule type" value="Genomic_DNA"/>
</dbReference>
<keyword evidence="4" id="KW-1185">Reference proteome</keyword>
<dbReference type="InterPro" id="IPR050593">
    <property type="entry name" value="LovG"/>
</dbReference>
<gene>
    <name evidence="3" type="ORF">LPJ64_004327</name>
</gene>
<keyword evidence="1" id="KW-0378">Hydrolase</keyword>
<comment type="caution">
    <text evidence="3">The sequence shown here is derived from an EMBL/GenBank/DDBJ whole genome shotgun (WGS) entry which is preliminary data.</text>
</comment>
<evidence type="ECO:0000313" key="3">
    <source>
        <dbReference type="EMBL" id="KAJ1643946.1"/>
    </source>
</evidence>
<evidence type="ECO:0000256" key="1">
    <source>
        <dbReference type="ARBA" id="ARBA00022801"/>
    </source>
</evidence>
<dbReference type="PANTHER" id="PTHR48070">
    <property type="entry name" value="ESTERASE OVCA2"/>
    <property type="match status" value="1"/>
</dbReference>
<feature type="domain" description="Serine hydrolase" evidence="2">
    <location>
        <begin position="9"/>
        <end position="193"/>
    </location>
</feature>
<accession>A0A9W7XJ94</accession>
<dbReference type="InterPro" id="IPR029058">
    <property type="entry name" value="AB_hydrolase_fold"/>
</dbReference>
<dbReference type="Pfam" id="PF03959">
    <property type="entry name" value="FSH1"/>
    <property type="match status" value="1"/>
</dbReference>
<dbReference type="Proteomes" id="UP001145021">
    <property type="component" value="Unassembled WGS sequence"/>
</dbReference>
<dbReference type="GO" id="GO:0005634">
    <property type="term" value="C:nucleus"/>
    <property type="evidence" value="ECO:0007669"/>
    <property type="project" value="TreeGrafter"/>
</dbReference>
<name>A0A9W7XJ94_9FUNG</name>
<dbReference type="InterPro" id="IPR005645">
    <property type="entry name" value="FSH-like_dom"/>
</dbReference>